<dbReference type="NCBIfam" id="NF002674">
    <property type="entry name" value="PRK02399.1-2"/>
    <property type="match status" value="1"/>
</dbReference>
<name>A0A1M7IAB4_9FIRM</name>
<organism evidence="3 4">
    <name type="scientific">Caldanaerovirga acetigignens</name>
    <dbReference type="NCBI Taxonomy" id="447595"/>
    <lineage>
        <taxon>Bacteria</taxon>
        <taxon>Bacillati</taxon>
        <taxon>Bacillota</taxon>
        <taxon>Clostridia</taxon>
        <taxon>Thermosediminibacterales</taxon>
        <taxon>Thermosediminibacteraceae</taxon>
        <taxon>Caldanaerovirga</taxon>
    </lineage>
</organism>
<dbReference type="Pfam" id="PF23189">
    <property type="entry name" value="UPF0261_C"/>
    <property type="match status" value="1"/>
</dbReference>
<protein>
    <submittedName>
        <fullName evidence="3">Uncharacterized protein, UPF0261 family</fullName>
    </submittedName>
</protein>
<dbReference type="AlphaFoldDB" id="A0A1M7IAB4"/>
<dbReference type="PIRSF" id="PIRSF033271">
    <property type="entry name" value="UCP033271"/>
    <property type="match status" value="1"/>
</dbReference>
<dbReference type="Gene3D" id="3.40.50.12020">
    <property type="entry name" value="Uncharacterised protein family UPF0261, NN domain"/>
    <property type="match status" value="1"/>
</dbReference>
<dbReference type="RefSeq" id="WP_073255303.1">
    <property type="nucleotide sequence ID" value="NZ_FRCR01000004.1"/>
</dbReference>
<reference evidence="4" key="1">
    <citation type="submission" date="2016-11" db="EMBL/GenBank/DDBJ databases">
        <authorList>
            <person name="Varghese N."/>
            <person name="Submissions S."/>
        </authorList>
    </citation>
    <scope>NUCLEOTIDE SEQUENCE [LARGE SCALE GENOMIC DNA]</scope>
    <source>
        <strain evidence="4">DSM 18802</strain>
    </source>
</reference>
<dbReference type="InterPro" id="IPR051353">
    <property type="entry name" value="Tobamovirus_resist_UPF0261"/>
</dbReference>
<gene>
    <name evidence="3" type="ORF">SAMN05660826_00907</name>
</gene>
<dbReference type="Proteomes" id="UP000184375">
    <property type="component" value="Unassembled WGS sequence"/>
</dbReference>
<dbReference type="InterPro" id="IPR044122">
    <property type="entry name" value="UPF0261_N"/>
</dbReference>
<feature type="domain" description="UPF0261" evidence="1">
    <location>
        <begin position="4"/>
        <end position="177"/>
    </location>
</feature>
<dbReference type="STRING" id="447595.SAMN05660826_00907"/>
<dbReference type="Pfam" id="PF06792">
    <property type="entry name" value="UPF0261"/>
    <property type="match status" value="1"/>
</dbReference>
<dbReference type="InterPro" id="IPR056778">
    <property type="entry name" value="UPF0261_C"/>
</dbReference>
<evidence type="ECO:0000313" key="3">
    <source>
        <dbReference type="EMBL" id="SHM37756.1"/>
    </source>
</evidence>
<dbReference type="PANTHER" id="PTHR31862">
    <property type="entry name" value="UPF0261 DOMAIN PROTEIN (AFU_ORTHOLOGUE AFUA_1G10120)"/>
    <property type="match status" value="1"/>
</dbReference>
<accession>A0A1M7IAB4</accession>
<dbReference type="OrthoDB" id="9776369at2"/>
<keyword evidence="4" id="KW-1185">Reference proteome</keyword>
<dbReference type="EMBL" id="FRCR01000004">
    <property type="protein sequence ID" value="SHM37756.1"/>
    <property type="molecule type" value="Genomic_DNA"/>
</dbReference>
<proteinExistence type="predicted"/>
<dbReference type="PANTHER" id="PTHR31862:SF1">
    <property type="entry name" value="UPF0261 DOMAIN PROTEIN (AFU_ORTHOLOGUE AFUA_1G10120)"/>
    <property type="match status" value="1"/>
</dbReference>
<evidence type="ECO:0000259" key="1">
    <source>
        <dbReference type="Pfam" id="PF06792"/>
    </source>
</evidence>
<dbReference type="CDD" id="cd15488">
    <property type="entry name" value="Tm-1-like"/>
    <property type="match status" value="1"/>
</dbReference>
<evidence type="ECO:0000313" key="4">
    <source>
        <dbReference type="Proteomes" id="UP000184375"/>
    </source>
</evidence>
<dbReference type="InterPro" id="IPR008322">
    <property type="entry name" value="UPF0261"/>
</dbReference>
<evidence type="ECO:0000259" key="2">
    <source>
        <dbReference type="Pfam" id="PF23189"/>
    </source>
</evidence>
<sequence>MSKVVAILGTLDTKGAEFKYLKEKVEEFGCKTIVIDAGILDPPYFEPDIKRDEVAVAAGVDLNSLLEKRDRGESVTAMATGASIIVKRLYDEGKIDGIVSLGGSAGTSIATAAMKKLPAGFPKVMVSTLASGDTRPYVGTKDITMMYSIVDVSGLNRLSKQIIANAAGAICGMVNAKLQTENEKPVIGATMFGVTTPCVTRVREILEQNGYEVLVFHATGTGGQAMESLIEDGIITAVADITTTEWVDELCGGVLSAGPHRLEAAAKKGIPQVVCPGALDMCNFGPIDTVPESYKNRKLYKHNPTVTLIRTTPEESKKLGEIIGKKVSQAKGPTAVIIPKKGVSAIDAAGKPFYDPDADKALFEALKENVKPPVELIELDLHINDPEYAEFVANKLLELIKKWEGNK</sequence>
<feature type="domain" description="UPF0261" evidence="2">
    <location>
        <begin position="184"/>
        <end position="400"/>
    </location>
</feature>
<dbReference type="Gene3D" id="3.40.50.12030">
    <property type="entry name" value="Uncharacterised protein family UPF0261, NC domain"/>
    <property type="match status" value="1"/>
</dbReference>